<dbReference type="Proteomes" id="UP000198923">
    <property type="component" value="Unassembled WGS sequence"/>
</dbReference>
<gene>
    <name evidence="1" type="ORF">SAMN05421505_14732</name>
</gene>
<dbReference type="SUPFAM" id="SSF53335">
    <property type="entry name" value="S-adenosyl-L-methionine-dependent methyltransferases"/>
    <property type="match status" value="1"/>
</dbReference>
<accession>A0A1G8K4Y5</accession>
<name>A0A1G8K4Y5_9ACTN</name>
<dbReference type="InterPro" id="IPR029063">
    <property type="entry name" value="SAM-dependent_MTases_sf"/>
</dbReference>
<organism evidence="1 2">
    <name type="scientific">Sinosporangium album</name>
    <dbReference type="NCBI Taxonomy" id="504805"/>
    <lineage>
        <taxon>Bacteria</taxon>
        <taxon>Bacillati</taxon>
        <taxon>Actinomycetota</taxon>
        <taxon>Actinomycetes</taxon>
        <taxon>Streptosporangiales</taxon>
        <taxon>Streptosporangiaceae</taxon>
        <taxon>Sinosporangium</taxon>
    </lineage>
</organism>
<dbReference type="EMBL" id="FNCN01000047">
    <property type="protein sequence ID" value="SDI38472.1"/>
    <property type="molecule type" value="Genomic_DNA"/>
</dbReference>
<evidence type="ECO:0008006" key="3">
    <source>
        <dbReference type="Google" id="ProtNLM"/>
    </source>
</evidence>
<proteinExistence type="predicted"/>
<protein>
    <recommendedName>
        <fullName evidence="3">Methyltransferase domain-containing protein</fullName>
    </recommendedName>
</protein>
<reference evidence="1 2" key="1">
    <citation type="submission" date="2016-10" db="EMBL/GenBank/DDBJ databases">
        <authorList>
            <person name="de Groot N.N."/>
        </authorList>
    </citation>
    <scope>NUCLEOTIDE SEQUENCE [LARGE SCALE GENOMIC DNA]</scope>
    <source>
        <strain evidence="1 2">CPCC 201354</strain>
    </source>
</reference>
<dbReference type="Gene3D" id="3.40.50.150">
    <property type="entry name" value="Vaccinia Virus protein VP39"/>
    <property type="match status" value="1"/>
</dbReference>
<dbReference type="STRING" id="504805.SAMN05421505_14732"/>
<evidence type="ECO:0000313" key="2">
    <source>
        <dbReference type="Proteomes" id="UP000198923"/>
    </source>
</evidence>
<evidence type="ECO:0000313" key="1">
    <source>
        <dbReference type="EMBL" id="SDI38472.1"/>
    </source>
</evidence>
<dbReference type="AlphaFoldDB" id="A0A1G8K4Y5"/>
<sequence length="235" mass="26007">MLLPAQAASLGRRPDVEVLSDLHWEQALAIAELCEPPDGALVVGVGAGHGTPLAAVVALNETWRGIQLEHEADVVDTWAALQACGVAERCEIRRAYVNREPPSGAHLYLLADVSRSDHWVREHLMDLLDHIEERMPPGGWLVAVDTMPEDPPPDDRACECSDDDPCEDMCPKFIYPRRPMPGCEWGLAYYLHMLHPLDLELNAVKQLTHGFVMLAMRKGLSVEPHSVSRLTALSD</sequence>
<keyword evidence="2" id="KW-1185">Reference proteome</keyword>